<evidence type="ECO:0000313" key="1">
    <source>
        <dbReference type="EMBL" id="CEK98544.1"/>
    </source>
</evidence>
<reference evidence="1" key="1">
    <citation type="submission" date="2014-12" db="EMBL/GenBank/DDBJ databases">
        <title>Insight into the proteome of Arion vulgaris.</title>
        <authorList>
            <person name="Aradska J."/>
            <person name="Bulat T."/>
            <person name="Smidak R."/>
            <person name="Sarate P."/>
            <person name="Gangsoo J."/>
            <person name="Sialana F."/>
            <person name="Bilban M."/>
            <person name="Lubec G."/>
        </authorList>
    </citation>
    <scope>NUCLEOTIDE SEQUENCE</scope>
    <source>
        <tissue evidence="1">Skin</tissue>
    </source>
</reference>
<sequence>MTDYLPRKCIDNHNSNIEYNKIKTPSIIDSLSLGGSYKHTGVPAMIHSFSSCCTILLQVVLELPSLITLR</sequence>
<protein>
    <submittedName>
        <fullName evidence="1">Uncharacterized protein</fullName>
    </submittedName>
</protein>
<accession>A0A0B7BZB7</accession>
<gene>
    <name evidence="1" type="primary">ORF218988</name>
</gene>
<dbReference type="AlphaFoldDB" id="A0A0B7BZB7"/>
<dbReference type="EMBL" id="HACG01051673">
    <property type="protein sequence ID" value="CEK98544.1"/>
    <property type="molecule type" value="Transcribed_RNA"/>
</dbReference>
<name>A0A0B7BZB7_9EUPU</name>
<proteinExistence type="predicted"/>
<feature type="non-terminal residue" evidence="1">
    <location>
        <position position="70"/>
    </location>
</feature>
<organism evidence="1">
    <name type="scientific">Arion vulgaris</name>
    <dbReference type="NCBI Taxonomy" id="1028688"/>
    <lineage>
        <taxon>Eukaryota</taxon>
        <taxon>Metazoa</taxon>
        <taxon>Spiralia</taxon>
        <taxon>Lophotrochozoa</taxon>
        <taxon>Mollusca</taxon>
        <taxon>Gastropoda</taxon>
        <taxon>Heterobranchia</taxon>
        <taxon>Euthyneura</taxon>
        <taxon>Panpulmonata</taxon>
        <taxon>Eupulmonata</taxon>
        <taxon>Stylommatophora</taxon>
        <taxon>Helicina</taxon>
        <taxon>Arionoidea</taxon>
        <taxon>Arionidae</taxon>
        <taxon>Arion</taxon>
    </lineage>
</organism>